<evidence type="ECO:0000313" key="7">
    <source>
        <dbReference type="Proteomes" id="UP000422736"/>
    </source>
</evidence>
<dbReference type="InterPro" id="IPR011701">
    <property type="entry name" value="MFS"/>
</dbReference>
<reference evidence="6 7" key="2">
    <citation type="submission" date="2019-11" db="EMBL/GenBank/DDBJ databases">
        <authorList>
            <person name="Lu H."/>
        </authorList>
    </citation>
    <scope>NUCLEOTIDE SEQUENCE [LARGE SCALE GENOMIC DNA]</scope>
    <source>
        <strain evidence="6 7">FIM1</strain>
    </source>
</reference>
<feature type="transmembrane region" description="Helical" evidence="5">
    <location>
        <begin position="552"/>
        <end position="573"/>
    </location>
</feature>
<feature type="transmembrane region" description="Helical" evidence="5">
    <location>
        <begin position="105"/>
        <end position="122"/>
    </location>
</feature>
<dbReference type="PANTHER" id="PTHR23502:SF30">
    <property type="entry name" value="TRANSPORTER, PUTATIVE (AFU_ORTHOLOGUE AFUA_8G04702)-RELATED"/>
    <property type="match status" value="1"/>
</dbReference>
<feature type="transmembrane region" description="Helical" evidence="5">
    <location>
        <begin position="215"/>
        <end position="237"/>
    </location>
</feature>
<dbReference type="PANTHER" id="PTHR23502">
    <property type="entry name" value="MAJOR FACILITATOR SUPERFAMILY"/>
    <property type="match status" value="1"/>
</dbReference>
<organism evidence="6 7">
    <name type="scientific">Kluyveromyces marxianus</name>
    <name type="common">Yeast</name>
    <name type="synonym">Candida kefyr</name>
    <dbReference type="NCBI Taxonomy" id="4911"/>
    <lineage>
        <taxon>Eukaryota</taxon>
        <taxon>Fungi</taxon>
        <taxon>Dikarya</taxon>
        <taxon>Ascomycota</taxon>
        <taxon>Saccharomycotina</taxon>
        <taxon>Saccharomycetes</taxon>
        <taxon>Saccharomycetales</taxon>
        <taxon>Saccharomycetaceae</taxon>
        <taxon>Kluyveromyces</taxon>
    </lineage>
</organism>
<feature type="transmembrane region" description="Helical" evidence="5">
    <location>
        <begin position="521"/>
        <end position="540"/>
    </location>
</feature>
<proteinExistence type="predicted"/>
<keyword evidence="7" id="KW-1185">Reference proteome</keyword>
<keyword evidence="3 5" id="KW-1133">Transmembrane helix</keyword>
<protein>
    <submittedName>
        <fullName evidence="6">MFS-type transporter C1271.10c</fullName>
    </submittedName>
</protein>
<name>A0ABX6EWG7_KLUMA</name>
<accession>A0ABX6EWG7</accession>
<evidence type="ECO:0000313" key="6">
    <source>
        <dbReference type="EMBL" id="QGN16700.1"/>
    </source>
</evidence>
<dbReference type="SUPFAM" id="SSF103473">
    <property type="entry name" value="MFS general substrate transporter"/>
    <property type="match status" value="1"/>
</dbReference>
<evidence type="ECO:0000256" key="1">
    <source>
        <dbReference type="ARBA" id="ARBA00004141"/>
    </source>
</evidence>
<keyword evidence="2 5" id="KW-0812">Transmembrane</keyword>
<feature type="transmembrane region" description="Helical" evidence="5">
    <location>
        <begin position="187"/>
        <end position="209"/>
    </location>
</feature>
<dbReference type="EMBL" id="CP015058">
    <property type="protein sequence ID" value="QGN16700.1"/>
    <property type="molecule type" value="Genomic_DNA"/>
</dbReference>
<evidence type="ECO:0000256" key="4">
    <source>
        <dbReference type="ARBA" id="ARBA00023136"/>
    </source>
</evidence>
<feature type="transmembrane region" description="Helical" evidence="5">
    <location>
        <begin position="458"/>
        <end position="477"/>
    </location>
</feature>
<feature type="transmembrane region" description="Helical" evidence="5">
    <location>
        <begin position="365"/>
        <end position="385"/>
    </location>
</feature>
<keyword evidence="4 5" id="KW-0472">Membrane</keyword>
<feature type="transmembrane region" description="Helical" evidence="5">
    <location>
        <begin position="416"/>
        <end position="437"/>
    </location>
</feature>
<evidence type="ECO:0000256" key="3">
    <source>
        <dbReference type="ARBA" id="ARBA00022989"/>
    </source>
</evidence>
<dbReference type="Gene3D" id="1.20.1250.20">
    <property type="entry name" value="MFS general substrate transporter like domains"/>
    <property type="match status" value="1"/>
</dbReference>
<gene>
    <name evidence="6" type="ORF">FIM1_3420</name>
</gene>
<comment type="subcellular location">
    <subcellularLocation>
        <location evidence="1">Membrane</location>
        <topology evidence="1">Multi-pass membrane protein</topology>
    </subcellularLocation>
</comment>
<evidence type="ECO:0000256" key="2">
    <source>
        <dbReference type="ARBA" id="ARBA00022692"/>
    </source>
</evidence>
<feature type="transmembrane region" description="Helical" evidence="5">
    <location>
        <begin position="483"/>
        <end position="509"/>
    </location>
</feature>
<dbReference type="InterPro" id="IPR036259">
    <property type="entry name" value="MFS_trans_sf"/>
</dbReference>
<dbReference type="Pfam" id="PF07690">
    <property type="entry name" value="MFS_1"/>
    <property type="match status" value="1"/>
</dbReference>
<reference evidence="6 7" key="1">
    <citation type="submission" date="2016-03" db="EMBL/GenBank/DDBJ databases">
        <title>How can Kluyveromyces marxianus grow so fast - potential evolutionary course in Saccharomyces Complex revealed by comparative genomics.</title>
        <authorList>
            <person name="Mo W."/>
            <person name="Lu W."/>
            <person name="Yang X."/>
            <person name="Qi J."/>
            <person name="Lv H."/>
        </authorList>
    </citation>
    <scope>NUCLEOTIDE SEQUENCE [LARGE SCALE GENOMIC DNA]</scope>
    <source>
        <strain evidence="6 7">FIM1</strain>
    </source>
</reference>
<feature type="transmembrane region" description="Helical" evidence="5">
    <location>
        <begin position="61"/>
        <end position="85"/>
    </location>
</feature>
<evidence type="ECO:0000256" key="5">
    <source>
        <dbReference type="SAM" id="Phobius"/>
    </source>
</evidence>
<sequence>MSTEKAEFSSHGGIDFEAIPGNVHLVDIEKNKNKEDGKIVLVPTPSDDPDDPLNWELKRKLLALSCCLVYTLGVGVPSAAIYSVLNDVSLKTGISLSQLNNATGYLFLFYGIGCFAFQPLALQYGKRPVYVFSMLATALVCVWPPYTKTKGEWIGSKVVQGFFGSAIESLPEITVSDLFFEHQRSTGLATYGVTLLFASYIAPCIAGFISDGQSWEWVMWWCAIFAAVCAVFLFFFMEETNYNRKLKIDAKTGKPITMSHGDGTVVSNVFSNINKDNNIDDLLDDKAGNKVAVDETDSESQGNEAADEAGLHNVLSAENSNILNQLSQVEVVDASTVVQRKSTKTFIAKLSMTNGQKDKFLLHHYFLAPFLLFRLPGVVWAGFFYGQSLIWFNVLNATENLILAAPPYNFSSTQCGLAYISPLIFSFLIYFLVGSFSDWLKVRIARARGGLSLPEDRLYTIILYCIFGVFACILWGVGAYYKVHWFGLVFGLGLLGGCSMFGVTISTTYVIDCYKELDTEAMVVVIIIRNCMSFAVSFGITKWVENLGLKHAFISVAFILLACNLTFVFMVIYGPRMRNNSKHFYWSLVQKYRELGMH</sequence>
<dbReference type="Proteomes" id="UP000422736">
    <property type="component" value="Chromosome 5"/>
</dbReference>